<gene>
    <name evidence="1" type="ORF">Golob_021535</name>
</gene>
<name>A0A7J8LDT7_9ROSI</name>
<organism evidence="1 2">
    <name type="scientific">Gossypium lobatum</name>
    <dbReference type="NCBI Taxonomy" id="34289"/>
    <lineage>
        <taxon>Eukaryota</taxon>
        <taxon>Viridiplantae</taxon>
        <taxon>Streptophyta</taxon>
        <taxon>Embryophyta</taxon>
        <taxon>Tracheophyta</taxon>
        <taxon>Spermatophyta</taxon>
        <taxon>Magnoliopsida</taxon>
        <taxon>eudicotyledons</taxon>
        <taxon>Gunneridae</taxon>
        <taxon>Pentapetalae</taxon>
        <taxon>rosids</taxon>
        <taxon>malvids</taxon>
        <taxon>Malvales</taxon>
        <taxon>Malvaceae</taxon>
        <taxon>Malvoideae</taxon>
        <taxon>Gossypium</taxon>
    </lineage>
</organism>
<accession>A0A7J8LDT7</accession>
<feature type="non-terminal residue" evidence="1">
    <location>
        <position position="26"/>
    </location>
</feature>
<evidence type="ECO:0000313" key="2">
    <source>
        <dbReference type="Proteomes" id="UP000593572"/>
    </source>
</evidence>
<protein>
    <submittedName>
        <fullName evidence="1">Uncharacterized protein</fullName>
    </submittedName>
</protein>
<comment type="caution">
    <text evidence="1">The sequence shown here is derived from an EMBL/GenBank/DDBJ whole genome shotgun (WGS) entry which is preliminary data.</text>
</comment>
<dbReference type="Proteomes" id="UP000593572">
    <property type="component" value="Unassembled WGS sequence"/>
</dbReference>
<dbReference type="EMBL" id="JABEZX010000002">
    <property type="protein sequence ID" value="MBA0550600.1"/>
    <property type="molecule type" value="Genomic_DNA"/>
</dbReference>
<proteinExistence type="predicted"/>
<keyword evidence="2" id="KW-1185">Reference proteome</keyword>
<reference evidence="1 2" key="1">
    <citation type="journal article" date="2019" name="Genome Biol. Evol.">
        <title>Insights into the evolution of the New World diploid cottons (Gossypium, subgenus Houzingenia) based on genome sequencing.</title>
        <authorList>
            <person name="Grover C.E."/>
            <person name="Arick M.A. 2nd"/>
            <person name="Thrash A."/>
            <person name="Conover J.L."/>
            <person name="Sanders W.S."/>
            <person name="Peterson D.G."/>
            <person name="Frelichowski J.E."/>
            <person name="Scheffler J.A."/>
            <person name="Scheffler B.E."/>
            <person name="Wendel J.F."/>
        </authorList>
    </citation>
    <scope>NUCLEOTIDE SEQUENCE [LARGE SCALE GENOMIC DNA]</scope>
    <source>
        <strain evidence="1">157</strain>
        <tissue evidence="1">Leaf</tissue>
    </source>
</reference>
<sequence length="26" mass="3224">MRYFFMLVDESAWEAVKEGWSRPKFI</sequence>
<dbReference type="AlphaFoldDB" id="A0A7J8LDT7"/>
<evidence type="ECO:0000313" key="1">
    <source>
        <dbReference type="EMBL" id="MBA0550600.1"/>
    </source>
</evidence>